<feature type="transmembrane region" description="Helical" evidence="12">
    <location>
        <begin position="240"/>
        <end position="261"/>
    </location>
</feature>
<comment type="cofactor">
    <cofactor evidence="10">
        <name>heme b</name>
        <dbReference type="ChEBI" id="CHEBI:60344"/>
    </cofactor>
    <text evidence="10">Binds 2 heme b groups non-covalently.</text>
</comment>
<name>A0A7N0VHK9_KALFE</name>
<evidence type="ECO:0000259" key="14">
    <source>
        <dbReference type="PROSITE" id="PS50836"/>
    </source>
</evidence>
<keyword evidence="6 10" id="KW-0249">Electron transport</keyword>
<dbReference type="SMART" id="SM00665">
    <property type="entry name" value="B561"/>
    <property type="match status" value="1"/>
</dbReference>
<accession>A0A7N0VHK9</accession>
<organism evidence="16 17">
    <name type="scientific">Kalanchoe fedtschenkoi</name>
    <name type="common">Lavender scallops</name>
    <name type="synonym">South American air plant</name>
    <dbReference type="NCBI Taxonomy" id="63787"/>
    <lineage>
        <taxon>Eukaryota</taxon>
        <taxon>Viridiplantae</taxon>
        <taxon>Streptophyta</taxon>
        <taxon>Embryophyta</taxon>
        <taxon>Tracheophyta</taxon>
        <taxon>Spermatophyta</taxon>
        <taxon>Magnoliopsida</taxon>
        <taxon>eudicotyledons</taxon>
        <taxon>Gunneridae</taxon>
        <taxon>Pentapetalae</taxon>
        <taxon>Saxifragales</taxon>
        <taxon>Crassulaceae</taxon>
        <taxon>Kalanchoe</taxon>
    </lineage>
</organism>
<keyword evidence="5 13" id="KW-0732">Signal</keyword>
<evidence type="ECO:0000256" key="12">
    <source>
        <dbReference type="SAM" id="Phobius"/>
    </source>
</evidence>
<evidence type="ECO:0000256" key="13">
    <source>
        <dbReference type="SAM" id="SignalP"/>
    </source>
</evidence>
<keyword evidence="11" id="KW-0408">Iron</keyword>
<keyword evidence="8 10" id="KW-0472">Membrane</keyword>
<reference evidence="16" key="1">
    <citation type="submission" date="2021-01" db="UniProtKB">
        <authorList>
            <consortium name="EnsemblPlants"/>
        </authorList>
    </citation>
    <scope>IDENTIFICATION</scope>
</reference>
<sequence>MADSSNKLLQLGSIVILILFASGAESQTCKSYQFANNKLFQTCADLPFLNAFLHWTYNSSSNSVQLAYRSTRYASSKWVAWALNPEKTGMSGAQTLVAYQQADGILKAYTSPIDGYSTDMAEGKLSFPVSDLSAVAVGKEITIFATVGLPGGRTTLVQVWQEGPMSGGSPAQHESSPANLGSKGSINFLSGQAAPSGGGDSKINKRKVHGVLNMVSWGALMPLGMITARYLKVFRSADPAWFYLHAGCQTTAYILGVSGWATGLKLGTESKGIHHKTHGNMGITLFCLGTLQVFALLLRPNKEHKYRFFWNIYHHSVGYLVILLSTINIFQGLNILGVLKWKKAYTGVLIALVVVALFLEAFTWYIVVKNKKKAMITTAKMQQEMNGVNNGRPNA</sequence>
<dbReference type="CDD" id="cd09629">
    <property type="entry name" value="DOMON_CIL1_like"/>
    <property type="match status" value="1"/>
</dbReference>
<dbReference type="Pfam" id="PF03188">
    <property type="entry name" value="Cytochrom_B561"/>
    <property type="match status" value="1"/>
</dbReference>
<dbReference type="InterPro" id="IPR005018">
    <property type="entry name" value="DOMON_domain"/>
</dbReference>
<evidence type="ECO:0000256" key="8">
    <source>
        <dbReference type="ARBA" id="ARBA00023136"/>
    </source>
</evidence>
<evidence type="ECO:0000313" key="16">
    <source>
        <dbReference type="EnsemblPlants" id="Kaladp0926s0006.1.v1.1"/>
    </source>
</evidence>
<evidence type="ECO:0000256" key="10">
    <source>
        <dbReference type="PIRNR" id="PIRNR037471"/>
    </source>
</evidence>
<dbReference type="FunFam" id="1.20.120.1770:FF:000007">
    <property type="entry name" value="Cytochrome b561 and DOMON domain-containing protein"/>
    <property type="match status" value="1"/>
</dbReference>
<dbReference type="AlphaFoldDB" id="A0A7N0VHK9"/>
<evidence type="ECO:0000256" key="7">
    <source>
        <dbReference type="ARBA" id="ARBA00022989"/>
    </source>
</evidence>
<comment type="subcellular location">
    <subcellularLocation>
        <location evidence="1">Membrane</location>
        <topology evidence="1">Multi-pass membrane protein</topology>
    </subcellularLocation>
</comment>
<dbReference type="GO" id="GO:0046872">
    <property type="term" value="F:metal ion binding"/>
    <property type="evidence" value="ECO:0007669"/>
    <property type="project" value="UniProtKB-KW"/>
</dbReference>
<proteinExistence type="predicted"/>
<feature type="transmembrane region" description="Helical" evidence="12">
    <location>
        <begin position="319"/>
        <end position="339"/>
    </location>
</feature>
<dbReference type="CDD" id="cd08760">
    <property type="entry name" value="Cyt_b561_FRRS1_like"/>
    <property type="match status" value="1"/>
</dbReference>
<dbReference type="InterPro" id="IPR017214">
    <property type="entry name" value="UCP037471"/>
</dbReference>
<dbReference type="PROSITE" id="PS50836">
    <property type="entry name" value="DOMON"/>
    <property type="match status" value="1"/>
</dbReference>
<keyword evidence="7 12" id="KW-1133">Transmembrane helix</keyword>
<comment type="function">
    <text evidence="9">May act as a catecholamine-responsive trans-membrane electron transporter.</text>
</comment>
<dbReference type="Gene3D" id="1.20.120.1770">
    <property type="match status" value="1"/>
</dbReference>
<evidence type="ECO:0000256" key="6">
    <source>
        <dbReference type="ARBA" id="ARBA00022982"/>
    </source>
</evidence>
<dbReference type="EnsemblPlants" id="Kaladp0926s0006.1.v1.1">
    <property type="protein sequence ID" value="Kaladp0926s0006.1.v1.1"/>
    <property type="gene ID" value="Kaladp0926s0006.v1.1"/>
</dbReference>
<evidence type="ECO:0000256" key="3">
    <source>
        <dbReference type="ARBA" id="ARBA00022692"/>
    </source>
</evidence>
<evidence type="ECO:0000256" key="9">
    <source>
        <dbReference type="ARBA" id="ARBA00053871"/>
    </source>
</evidence>
<evidence type="ECO:0000313" key="17">
    <source>
        <dbReference type="Proteomes" id="UP000594263"/>
    </source>
</evidence>
<dbReference type="PIRSF" id="PIRSF037471">
    <property type="entry name" value="UCP037471"/>
    <property type="match status" value="1"/>
</dbReference>
<dbReference type="GO" id="GO:0016020">
    <property type="term" value="C:membrane"/>
    <property type="evidence" value="ECO:0007669"/>
    <property type="project" value="UniProtKB-SubCell"/>
</dbReference>
<dbReference type="OMA" id="VSCCHAR"/>
<keyword evidence="17" id="KW-1185">Reference proteome</keyword>
<evidence type="ECO:0000259" key="15">
    <source>
        <dbReference type="PROSITE" id="PS50939"/>
    </source>
</evidence>
<dbReference type="PANTHER" id="PTHR23130:SF167">
    <property type="entry name" value="CYTOCHROME B561 AND DOMON DOMAIN-CONTAINING PROTEIN"/>
    <property type="match status" value="1"/>
</dbReference>
<evidence type="ECO:0000256" key="11">
    <source>
        <dbReference type="PIRSR" id="PIRSR037471-1"/>
    </source>
</evidence>
<feature type="transmembrane region" description="Helical" evidence="12">
    <location>
        <begin position="281"/>
        <end position="298"/>
    </location>
</feature>
<keyword evidence="3 12" id="KW-0812">Transmembrane</keyword>
<protein>
    <recommendedName>
        <fullName evidence="10">Cytochrome b561 and DOMON domain-containing protein</fullName>
    </recommendedName>
</protein>
<feature type="binding site" description="axial binding residue" evidence="11">
    <location>
        <position position="314"/>
    </location>
    <ligand>
        <name>heme b</name>
        <dbReference type="ChEBI" id="CHEBI:60344"/>
        <label>1</label>
    </ligand>
    <ligandPart>
        <name>Fe</name>
        <dbReference type="ChEBI" id="CHEBI:18248"/>
    </ligandPart>
</feature>
<feature type="transmembrane region" description="Helical" evidence="12">
    <location>
        <begin position="210"/>
        <end position="228"/>
    </location>
</feature>
<feature type="chain" id="PRO_5029624686" description="Cytochrome b561 and DOMON domain-containing protein" evidence="13">
    <location>
        <begin position="27"/>
        <end position="395"/>
    </location>
</feature>
<feature type="domain" description="Cytochrome b561" evidence="15">
    <location>
        <begin position="177"/>
        <end position="368"/>
    </location>
</feature>
<evidence type="ECO:0000256" key="5">
    <source>
        <dbReference type="ARBA" id="ARBA00022729"/>
    </source>
</evidence>
<feature type="domain" description="DOMON" evidence="14">
    <location>
        <begin position="49"/>
        <end position="163"/>
    </location>
</feature>
<dbReference type="PROSITE" id="PS50939">
    <property type="entry name" value="CYTOCHROME_B561"/>
    <property type="match status" value="1"/>
</dbReference>
<dbReference type="InterPro" id="IPR006593">
    <property type="entry name" value="Cyt_b561/ferric_Rdtase_TM"/>
</dbReference>
<keyword evidence="4 11" id="KW-0479">Metal-binding</keyword>
<keyword evidence="2 10" id="KW-0813">Transport</keyword>
<evidence type="ECO:0000256" key="1">
    <source>
        <dbReference type="ARBA" id="ARBA00004141"/>
    </source>
</evidence>
<feature type="binding site" description="axial binding residue" evidence="11">
    <location>
        <position position="209"/>
    </location>
    <ligand>
        <name>heme b</name>
        <dbReference type="ChEBI" id="CHEBI:60344"/>
        <label>1</label>
    </ligand>
    <ligandPart>
        <name>Fe</name>
        <dbReference type="ChEBI" id="CHEBI:18248"/>
    </ligandPart>
</feature>
<dbReference type="Gramene" id="Kaladp0926s0006.1.v1.1">
    <property type="protein sequence ID" value="Kaladp0926s0006.1.v1.1"/>
    <property type="gene ID" value="Kaladp0926s0006.v1.1"/>
</dbReference>
<feature type="transmembrane region" description="Helical" evidence="12">
    <location>
        <begin position="345"/>
        <end position="367"/>
    </location>
</feature>
<evidence type="ECO:0000256" key="2">
    <source>
        <dbReference type="ARBA" id="ARBA00022448"/>
    </source>
</evidence>
<feature type="binding site" description="axial binding residue" evidence="11">
    <location>
        <position position="245"/>
    </location>
    <ligand>
        <name>heme b</name>
        <dbReference type="ChEBI" id="CHEBI:60344"/>
        <label>1</label>
    </ligand>
    <ligandPart>
        <name>Fe</name>
        <dbReference type="ChEBI" id="CHEBI:18248"/>
    </ligandPart>
</feature>
<feature type="binding site" description="axial binding residue" evidence="11">
    <location>
        <position position="278"/>
    </location>
    <ligand>
        <name>heme b</name>
        <dbReference type="ChEBI" id="CHEBI:60344"/>
        <label>1</label>
    </ligand>
    <ligandPart>
        <name>Fe</name>
        <dbReference type="ChEBI" id="CHEBI:18248"/>
    </ligandPart>
</feature>
<dbReference type="Proteomes" id="UP000594263">
    <property type="component" value="Unplaced"/>
</dbReference>
<dbReference type="PANTHER" id="PTHR23130">
    <property type="entry name" value="CYTOCHROME B561 AND DOMON DOMAIN-CONTAINING PROTEIN"/>
    <property type="match status" value="1"/>
</dbReference>
<feature type="signal peptide" evidence="13">
    <location>
        <begin position="1"/>
        <end position="26"/>
    </location>
</feature>
<dbReference type="Pfam" id="PF04526">
    <property type="entry name" value="DUF568"/>
    <property type="match status" value="1"/>
</dbReference>
<dbReference type="InterPro" id="IPR045265">
    <property type="entry name" value="AIR12_DOMON"/>
</dbReference>
<evidence type="ECO:0000256" key="4">
    <source>
        <dbReference type="ARBA" id="ARBA00022723"/>
    </source>
</evidence>